<name>A0AB34JBU4_PRYPA</name>
<feature type="coiled-coil region" evidence="1">
    <location>
        <begin position="99"/>
        <end position="190"/>
    </location>
</feature>
<feature type="region of interest" description="Disordered" evidence="2">
    <location>
        <begin position="191"/>
        <end position="224"/>
    </location>
</feature>
<evidence type="ECO:0000256" key="1">
    <source>
        <dbReference type="SAM" id="Coils"/>
    </source>
</evidence>
<dbReference type="EMBL" id="JBGBPQ010000010">
    <property type="protein sequence ID" value="KAL1518518.1"/>
    <property type="molecule type" value="Genomic_DNA"/>
</dbReference>
<sequence>MADAFDDFCLPDDVLAAVIDLASQTGLQNQPAPSPTDHAAVDMYAAWAPAGPYAPPPAERQAHAHSDAGGETPAPGDAHATGFVCALTQTAAPQACEAQEGLEASLRRAEGEAQLLRARMREMELARTQDQQRLERMEAEAKEAHAANAAKAELRIQALESELAFKSHEALQAKRQRTQLQRTVDELVLQRALPESEAREDAGGGGAERVAGDTPPARHPSDAPPAAAAAFLGALDDVATNSPLFQSRPMRPSPTSRKRRFSAVSPSRLVDGERASLLHRPHTVPQALPATPHPHQPAAGLDKNDSAHVHGVACEHRQPGGQAHGGSAEASATALRSNRCVDESASVPGVDILAAPVRDESEGAAWLSAREQQSCWLLARLLSTRSASLHRLLHPQPSPCRAEAALPSVQAERSARQLCEACELIAGGAENAPYLLCALQQHLVRAWEGELDSSKDILQFVYLLLVESPHCRRSVIATYLPSAILTEVRPDCSTILPTLMEMVEFAATTPPRAKDLLPTALDALCAIFWCERLVCLPRLCDWISLADARTPVFGVLLAACMPPAVRNRALDLLRLVLTHEVAFECFLSQQQGGPRESPHSTASQVAFTLNTVDDEHGHDMREWLSLPTARFQAVPASQLEEKSLTSQEGGSSGASFEGRCSNEKTSRQHNAQLLRHASIRLFSMLVATHHAAANRLVAPSLNLSLPMRLVSTLHLQVSTLLRLRGREPSLLELALVQDSVMLLLELSRGVSIQRELEGGSWTADLISTTGYLIRNEVHPLLVRVALPAKLLQNAIKAKPQV</sequence>
<gene>
    <name evidence="3" type="ORF">AB1Y20_002807</name>
</gene>
<protein>
    <recommendedName>
        <fullName evidence="5">RING-type E3 ubiquitin transferase</fullName>
    </recommendedName>
</protein>
<evidence type="ECO:0000256" key="2">
    <source>
        <dbReference type="SAM" id="MobiDB-lite"/>
    </source>
</evidence>
<evidence type="ECO:0008006" key="5">
    <source>
        <dbReference type="Google" id="ProtNLM"/>
    </source>
</evidence>
<dbReference type="Proteomes" id="UP001515480">
    <property type="component" value="Unassembled WGS sequence"/>
</dbReference>
<keyword evidence="4" id="KW-1185">Reference proteome</keyword>
<comment type="caution">
    <text evidence="3">The sequence shown here is derived from an EMBL/GenBank/DDBJ whole genome shotgun (WGS) entry which is preliminary data.</text>
</comment>
<evidence type="ECO:0000313" key="3">
    <source>
        <dbReference type="EMBL" id="KAL1518518.1"/>
    </source>
</evidence>
<proteinExistence type="predicted"/>
<feature type="region of interest" description="Disordered" evidence="2">
    <location>
        <begin position="640"/>
        <end position="662"/>
    </location>
</feature>
<evidence type="ECO:0000313" key="4">
    <source>
        <dbReference type="Proteomes" id="UP001515480"/>
    </source>
</evidence>
<organism evidence="3 4">
    <name type="scientific">Prymnesium parvum</name>
    <name type="common">Toxic golden alga</name>
    <dbReference type="NCBI Taxonomy" id="97485"/>
    <lineage>
        <taxon>Eukaryota</taxon>
        <taxon>Haptista</taxon>
        <taxon>Haptophyta</taxon>
        <taxon>Prymnesiophyceae</taxon>
        <taxon>Prymnesiales</taxon>
        <taxon>Prymnesiaceae</taxon>
        <taxon>Prymnesium</taxon>
    </lineage>
</organism>
<accession>A0AB34JBU4</accession>
<feature type="region of interest" description="Disordered" evidence="2">
    <location>
        <begin position="52"/>
        <end position="77"/>
    </location>
</feature>
<reference evidence="3 4" key="1">
    <citation type="journal article" date="2024" name="Science">
        <title>Giant polyketide synthase enzymes in the biosynthesis of giant marine polyether toxins.</title>
        <authorList>
            <person name="Fallon T.R."/>
            <person name="Shende V.V."/>
            <person name="Wierzbicki I.H."/>
            <person name="Pendleton A.L."/>
            <person name="Watervoot N.F."/>
            <person name="Auber R.P."/>
            <person name="Gonzalez D.J."/>
            <person name="Wisecaver J.H."/>
            <person name="Moore B.S."/>
        </authorList>
    </citation>
    <scope>NUCLEOTIDE SEQUENCE [LARGE SCALE GENOMIC DNA]</scope>
    <source>
        <strain evidence="3 4">12B1</strain>
    </source>
</reference>
<keyword evidence="1" id="KW-0175">Coiled coil</keyword>
<dbReference type="AlphaFoldDB" id="A0AB34JBU4"/>
<feature type="region of interest" description="Disordered" evidence="2">
    <location>
        <begin position="242"/>
        <end position="268"/>
    </location>
</feature>